<name>A0ABW2TKV2_9PSEU</name>
<dbReference type="Proteomes" id="UP001596512">
    <property type="component" value="Unassembled WGS sequence"/>
</dbReference>
<feature type="region of interest" description="Disordered" evidence="1">
    <location>
        <begin position="269"/>
        <end position="314"/>
    </location>
</feature>
<reference evidence="3" key="1">
    <citation type="journal article" date="2019" name="Int. J. Syst. Evol. Microbiol.">
        <title>The Global Catalogue of Microorganisms (GCM) 10K type strain sequencing project: providing services to taxonomists for standard genome sequencing and annotation.</title>
        <authorList>
            <consortium name="The Broad Institute Genomics Platform"/>
            <consortium name="The Broad Institute Genome Sequencing Center for Infectious Disease"/>
            <person name="Wu L."/>
            <person name="Ma J."/>
        </authorList>
    </citation>
    <scope>NUCLEOTIDE SEQUENCE [LARGE SCALE GENOMIC DNA]</scope>
    <source>
        <strain evidence="3">JCM 17695</strain>
    </source>
</reference>
<accession>A0ABW2TKV2</accession>
<proteinExistence type="predicted"/>
<sequence length="314" mass="34071">MTTQVPTAQAAGSGQGAWERESLPRVAVRVEVPKEKLDRIRADARARGRSAVPPLVEPEVVERTAVSQAGQEALSLLQAAEVAARNAVAQQADGPASVTVAPSPIGEQPPGALLDECFNAGGADEGIGRVHNRFTYCHRMRITVSYYSISPNRPPEHEGDTHATLEVFAQGDNKDRRVRVFSRIQPGSVDYDWGPIDDLFVAPDVPLSLLGQCFETIEHCFATRGAPTLPWASWDNNSEWFYWDVINKEEHTQGRDKIAPMGWHVEFFTEAGSTPPSGGARPAPGSRAATRRPTSTTGPATTRRRASSGRSPRA</sequence>
<feature type="compositionally biased region" description="Low complexity" evidence="1">
    <location>
        <begin position="271"/>
        <end position="301"/>
    </location>
</feature>
<feature type="compositionally biased region" description="Polar residues" evidence="1">
    <location>
        <begin position="1"/>
        <end position="12"/>
    </location>
</feature>
<dbReference type="EMBL" id="JBHTEY010000004">
    <property type="protein sequence ID" value="MFC7614375.1"/>
    <property type="molecule type" value="Genomic_DNA"/>
</dbReference>
<protein>
    <submittedName>
        <fullName evidence="2">Uncharacterized protein</fullName>
    </submittedName>
</protein>
<comment type="caution">
    <text evidence="2">The sequence shown here is derived from an EMBL/GenBank/DDBJ whole genome shotgun (WGS) entry which is preliminary data.</text>
</comment>
<evidence type="ECO:0000256" key="1">
    <source>
        <dbReference type="SAM" id="MobiDB-lite"/>
    </source>
</evidence>
<feature type="region of interest" description="Disordered" evidence="1">
    <location>
        <begin position="1"/>
        <end position="24"/>
    </location>
</feature>
<organism evidence="2 3">
    <name type="scientific">Actinokineospora soli</name>
    <dbReference type="NCBI Taxonomy" id="1048753"/>
    <lineage>
        <taxon>Bacteria</taxon>
        <taxon>Bacillati</taxon>
        <taxon>Actinomycetota</taxon>
        <taxon>Actinomycetes</taxon>
        <taxon>Pseudonocardiales</taxon>
        <taxon>Pseudonocardiaceae</taxon>
        <taxon>Actinokineospora</taxon>
    </lineage>
</organism>
<evidence type="ECO:0000313" key="3">
    <source>
        <dbReference type="Proteomes" id="UP001596512"/>
    </source>
</evidence>
<feature type="compositionally biased region" description="Basic residues" evidence="1">
    <location>
        <begin position="302"/>
        <end position="314"/>
    </location>
</feature>
<gene>
    <name evidence="2" type="ORF">ACFQV2_13455</name>
</gene>
<evidence type="ECO:0000313" key="2">
    <source>
        <dbReference type="EMBL" id="MFC7614375.1"/>
    </source>
</evidence>
<keyword evidence="3" id="KW-1185">Reference proteome</keyword>